<evidence type="ECO:0000256" key="5">
    <source>
        <dbReference type="ARBA" id="ARBA00022692"/>
    </source>
</evidence>
<feature type="transmembrane region" description="Helical" evidence="8">
    <location>
        <begin position="193"/>
        <end position="215"/>
    </location>
</feature>
<evidence type="ECO:0000256" key="3">
    <source>
        <dbReference type="ARBA" id="ARBA00022676"/>
    </source>
</evidence>
<comment type="subcellular location">
    <subcellularLocation>
        <location evidence="1">Cell membrane</location>
        <topology evidence="1">Multi-pass membrane protein</topology>
    </subcellularLocation>
</comment>
<dbReference type="InterPro" id="IPR050297">
    <property type="entry name" value="LipidA_mod_glycosyltrf_83"/>
</dbReference>
<comment type="caution">
    <text evidence="10">The sequence shown here is derived from an EMBL/GenBank/DDBJ whole genome shotgun (WGS) entry which is preliminary data.</text>
</comment>
<evidence type="ECO:0000313" key="11">
    <source>
        <dbReference type="Proteomes" id="UP001597461"/>
    </source>
</evidence>
<dbReference type="EMBL" id="JBHULL010000015">
    <property type="protein sequence ID" value="MFD2584227.1"/>
    <property type="molecule type" value="Genomic_DNA"/>
</dbReference>
<evidence type="ECO:0000256" key="7">
    <source>
        <dbReference type="ARBA" id="ARBA00023136"/>
    </source>
</evidence>
<keyword evidence="3 10" id="KW-0328">Glycosyltransferase</keyword>
<protein>
    <submittedName>
        <fullName evidence="10">ArnT family glycosyltransferase</fullName>
        <ecNumber evidence="10">2.4.-.-</ecNumber>
    </submittedName>
</protein>
<keyword evidence="5 8" id="KW-0812">Transmembrane</keyword>
<feature type="transmembrane region" description="Helical" evidence="8">
    <location>
        <begin position="15"/>
        <end position="34"/>
    </location>
</feature>
<organism evidence="10 11">
    <name type="scientific">Pedobacter vanadiisoli</name>
    <dbReference type="NCBI Taxonomy" id="1761975"/>
    <lineage>
        <taxon>Bacteria</taxon>
        <taxon>Pseudomonadati</taxon>
        <taxon>Bacteroidota</taxon>
        <taxon>Sphingobacteriia</taxon>
        <taxon>Sphingobacteriales</taxon>
        <taxon>Sphingobacteriaceae</taxon>
        <taxon>Pedobacter</taxon>
    </lineage>
</organism>
<name>A0ABW5MMC5_9SPHI</name>
<dbReference type="Pfam" id="PF13231">
    <property type="entry name" value="PMT_2"/>
    <property type="match status" value="1"/>
</dbReference>
<evidence type="ECO:0000256" key="1">
    <source>
        <dbReference type="ARBA" id="ARBA00004651"/>
    </source>
</evidence>
<keyword evidence="11" id="KW-1185">Reference proteome</keyword>
<proteinExistence type="predicted"/>
<dbReference type="PANTHER" id="PTHR33908:SF11">
    <property type="entry name" value="MEMBRANE PROTEIN"/>
    <property type="match status" value="1"/>
</dbReference>
<gene>
    <name evidence="10" type="ORF">ACFSR6_17110</name>
</gene>
<sequence length="497" mass="57053">MGLREKSTGFKIDKLPFYLFIAVLLIRLIAIGLMGPMPQDAYYFFYAQHPDLSYFDHPPAIAYLLKLFTWILGKNVFAIKLADSVLTALTSIAVYQLALKFFTKNESQKIIVLFLSTLMVSIISLVSTPDTPLLFFWTLSLLALFKALFEEKKVWWLLVGVLMGLAFDSKYTAIFLPFGLFVFLLLNQPKRKLLLTIWPWLSLIIMVLVTSPVIIWNLKNHFASFAFQGSQRMHDAAVLELKPKFILGLLGHQLLLLIPILFMAVLYALYKTIRTYGRSLSKIPATNLFLLCFFLPIFVGFLLLAPIYWIKINWMMPSYITGIMLAAAYINKKWFNIQIIISFIVHLGLLVELLFYPVPIKSDDTWVGWQKLHQKVSEIKNKQRADFVFSADNYKTSAELNLYSNYFIYGQNVIGENALQFDYIGTKLITLNGKNAIYVDSDPGFKNDGPNTVQPHAVLPYFDSVTQLQPIIIKEKGKAARKFFIYLCKGYIFHQKK</sequence>
<keyword evidence="6 8" id="KW-1133">Transmembrane helix</keyword>
<feature type="domain" description="Glycosyltransferase RgtA/B/C/D-like" evidence="9">
    <location>
        <begin position="56"/>
        <end position="216"/>
    </location>
</feature>
<evidence type="ECO:0000256" key="8">
    <source>
        <dbReference type="SAM" id="Phobius"/>
    </source>
</evidence>
<evidence type="ECO:0000256" key="4">
    <source>
        <dbReference type="ARBA" id="ARBA00022679"/>
    </source>
</evidence>
<keyword evidence="4 10" id="KW-0808">Transferase</keyword>
<feature type="transmembrane region" description="Helical" evidence="8">
    <location>
        <begin position="337"/>
        <end position="356"/>
    </location>
</feature>
<dbReference type="InterPro" id="IPR038731">
    <property type="entry name" value="RgtA/B/C-like"/>
</dbReference>
<dbReference type="GO" id="GO:0016757">
    <property type="term" value="F:glycosyltransferase activity"/>
    <property type="evidence" value="ECO:0007669"/>
    <property type="project" value="UniProtKB-KW"/>
</dbReference>
<feature type="transmembrane region" description="Helical" evidence="8">
    <location>
        <begin position="85"/>
        <end position="103"/>
    </location>
</feature>
<reference evidence="11" key="1">
    <citation type="journal article" date="2019" name="Int. J. Syst. Evol. Microbiol.">
        <title>The Global Catalogue of Microorganisms (GCM) 10K type strain sequencing project: providing services to taxonomists for standard genome sequencing and annotation.</title>
        <authorList>
            <consortium name="The Broad Institute Genomics Platform"/>
            <consortium name="The Broad Institute Genome Sequencing Center for Infectious Disease"/>
            <person name="Wu L."/>
            <person name="Ma J."/>
        </authorList>
    </citation>
    <scope>NUCLEOTIDE SEQUENCE [LARGE SCALE GENOMIC DNA]</scope>
    <source>
        <strain evidence="11">KCTC 42866</strain>
    </source>
</reference>
<accession>A0ABW5MMC5</accession>
<dbReference type="PANTHER" id="PTHR33908">
    <property type="entry name" value="MANNOSYLTRANSFERASE YKCB-RELATED"/>
    <property type="match status" value="1"/>
</dbReference>
<evidence type="ECO:0000256" key="6">
    <source>
        <dbReference type="ARBA" id="ARBA00022989"/>
    </source>
</evidence>
<feature type="transmembrane region" description="Helical" evidence="8">
    <location>
        <begin position="288"/>
        <end position="308"/>
    </location>
</feature>
<feature type="transmembrane region" description="Helical" evidence="8">
    <location>
        <begin position="109"/>
        <end position="126"/>
    </location>
</feature>
<evidence type="ECO:0000259" key="9">
    <source>
        <dbReference type="Pfam" id="PF13231"/>
    </source>
</evidence>
<evidence type="ECO:0000313" key="10">
    <source>
        <dbReference type="EMBL" id="MFD2584227.1"/>
    </source>
</evidence>
<dbReference type="RefSeq" id="WP_379081042.1">
    <property type="nucleotide sequence ID" value="NZ_JBHULL010000015.1"/>
</dbReference>
<evidence type="ECO:0000256" key="2">
    <source>
        <dbReference type="ARBA" id="ARBA00022475"/>
    </source>
</evidence>
<feature type="transmembrane region" description="Helical" evidence="8">
    <location>
        <begin position="155"/>
        <end position="186"/>
    </location>
</feature>
<feature type="transmembrane region" description="Helical" evidence="8">
    <location>
        <begin position="245"/>
        <end position="267"/>
    </location>
</feature>
<dbReference type="EC" id="2.4.-.-" evidence="10"/>
<keyword evidence="2" id="KW-1003">Cell membrane</keyword>
<keyword evidence="7 8" id="KW-0472">Membrane</keyword>
<dbReference type="Proteomes" id="UP001597461">
    <property type="component" value="Unassembled WGS sequence"/>
</dbReference>